<name>A0A1H4DC28_9FLAO</name>
<feature type="transmembrane region" description="Helical" evidence="1">
    <location>
        <begin position="7"/>
        <end position="24"/>
    </location>
</feature>
<dbReference type="AlphaFoldDB" id="A0A1H4DC28"/>
<gene>
    <name evidence="2" type="ORF">SAMN05443667_107160</name>
</gene>
<organism evidence="2 3">
    <name type="scientific">Flavobacterium gillisiae</name>
    <dbReference type="NCBI Taxonomy" id="150146"/>
    <lineage>
        <taxon>Bacteria</taxon>
        <taxon>Pseudomonadati</taxon>
        <taxon>Bacteroidota</taxon>
        <taxon>Flavobacteriia</taxon>
        <taxon>Flavobacteriales</taxon>
        <taxon>Flavobacteriaceae</taxon>
        <taxon>Flavobacterium</taxon>
    </lineage>
</organism>
<keyword evidence="1" id="KW-1133">Transmembrane helix</keyword>
<protein>
    <submittedName>
        <fullName evidence="2">Uncharacterized protein</fullName>
    </submittedName>
</protein>
<keyword evidence="1" id="KW-0812">Transmembrane</keyword>
<evidence type="ECO:0000313" key="2">
    <source>
        <dbReference type="EMBL" id="SEA70281.1"/>
    </source>
</evidence>
<reference evidence="3" key="1">
    <citation type="submission" date="2016-10" db="EMBL/GenBank/DDBJ databases">
        <authorList>
            <person name="Varghese N."/>
            <person name="Submissions S."/>
        </authorList>
    </citation>
    <scope>NUCLEOTIDE SEQUENCE [LARGE SCALE GENOMIC DNA]</scope>
    <source>
        <strain evidence="3">DSM 22376</strain>
    </source>
</reference>
<evidence type="ECO:0000313" key="3">
    <source>
        <dbReference type="Proteomes" id="UP000198951"/>
    </source>
</evidence>
<proteinExistence type="predicted"/>
<dbReference type="Proteomes" id="UP000198951">
    <property type="component" value="Unassembled WGS sequence"/>
</dbReference>
<keyword evidence="1" id="KW-0472">Membrane</keyword>
<accession>A0A1H4DC28</accession>
<keyword evidence="3" id="KW-1185">Reference proteome</keyword>
<evidence type="ECO:0000256" key="1">
    <source>
        <dbReference type="SAM" id="Phobius"/>
    </source>
</evidence>
<sequence length="70" mass="8444">MKIPNTVYLILAIISFLIFVDSLFDKGSSHELLFWNANIWIYRLFRLAVALLFFKIYFDKRRTIKTIRTK</sequence>
<dbReference type="EMBL" id="FNRD01000007">
    <property type="protein sequence ID" value="SEA70281.1"/>
    <property type="molecule type" value="Genomic_DNA"/>
</dbReference>
<feature type="transmembrane region" description="Helical" evidence="1">
    <location>
        <begin position="39"/>
        <end position="58"/>
    </location>
</feature>